<evidence type="ECO:0000256" key="6">
    <source>
        <dbReference type="SAM" id="Phobius"/>
    </source>
</evidence>
<evidence type="ECO:0000256" key="5">
    <source>
        <dbReference type="ARBA" id="ARBA00023136"/>
    </source>
</evidence>
<dbReference type="AlphaFoldDB" id="A0A0D2FSW2"/>
<feature type="domain" description="Ferric oxidoreductase" evidence="7">
    <location>
        <begin position="82"/>
        <end position="167"/>
    </location>
</feature>
<feature type="transmembrane region" description="Helical" evidence="6">
    <location>
        <begin position="118"/>
        <end position="137"/>
    </location>
</feature>
<keyword evidence="4" id="KW-0813">Transport</keyword>
<evidence type="ECO:0000256" key="2">
    <source>
        <dbReference type="ARBA" id="ARBA00022692"/>
    </source>
</evidence>
<protein>
    <recommendedName>
        <fullName evidence="7">Ferric oxidoreductase domain-containing protein</fullName>
    </recommendedName>
</protein>
<dbReference type="GO" id="GO:0016020">
    <property type="term" value="C:membrane"/>
    <property type="evidence" value="ECO:0007669"/>
    <property type="project" value="UniProtKB-SubCell"/>
</dbReference>
<keyword evidence="2 6" id="KW-0812">Transmembrane</keyword>
<evidence type="ECO:0000313" key="8">
    <source>
        <dbReference type="EMBL" id="KIW89647.1"/>
    </source>
</evidence>
<keyword evidence="3 6" id="KW-1133">Transmembrane helix</keyword>
<evidence type="ECO:0000259" key="7">
    <source>
        <dbReference type="Pfam" id="PF01794"/>
    </source>
</evidence>
<dbReference type="OrthoDB" id="4146352at2759"/>
<feature type="transmembrane region" description="Helical" evidence="6">
    <location>
        <begin position="153"/>
        <end position="175"/>
    </location>
</feature>
<dbReference type="RefSeq" id="XP_016616316.1">
    <property type="nucleotide sequence ID" value="XM_016767524.1"/>
</dbReference>
<dbReference type="GeneID" id="27702731"/>
<evidence type="ECO:0000256" key="3">
    <source>
        <dbReference type="ARBA" id="ARBA00022989"/>
    </source>
</evidence>
<comment type="subcellular location">
    <subcellularLocation>
        <location evidence="1">Membrane</location>
        <topology evidence="1">Multi-pass membrane protein</topology>
    </subcellularLocation>
</comment>
<keyword evidence="4" id="KW-0406">Ion transport</keyword>
<dbReference type="EMBL" id="KN846995">
    <property type="protein sequence ID" value="KIW89647.1"/>
    <property type="molecule type" value="Genomic_DNA"/>
</dbReference>
<sequence length="187" mass="20715">MSSIPIIVVVDINIEELVALAIDMPEIVLDAGIDTEPVKLVINISMANNSRNWNEDDVFAGLRCSSAKQYGGEPSQPYSDSWLALARMPFLFATASKADRITLVTGVTHEKLHVFHQWIAYASFVLALTYTFPYIVWHVRNHDMANQVTVSNIFEYCIGIVALVFQVSSILGPGIRFGEQPGRSDAI</sequence>
<proteinExistence type="predicted"/>
<dbReference type="InterPro" id="IPR013130">
    <property type="entry name" value="Fe3_Rdtase_TM_dom"/>
</dbReference>
<evidence type="ECO:0000256" key="4">
    <source>
        <dbReference type="ARBA" id="ARBA00023065"/>
    </source>
</evidence>
<name>A0A0D2FSW2_CLAB1</name>
<dbReference type="VEuPathDB" id="FungiDB:Z519_09803"/>
<dbReference type="GO" id="GO:0006811">
    <property type="term" value="P:monoatomic ion transport"/>
    <property type="evidence" value="ECO:0007669"/>
    <property type="project" value="UniProtKB-KW"/>
</dbReference>
<reference evidence="8" key="1">
    <citation type="submission" date="2015-01" db="EMBL/GenBank/DDBJ databases">
        <title>The Genome Sequence of Cladophialophora bantiana CBS 173.52.</title>
        <authorList>
            <consortium name="The Broad Institute Genomics Platform"/>
            <person name="Cuomo C."/>
            <person name="de Hoog S."/>
            <person name="Gorbushina A."/>
            <person name="Stielow B."/>
            <person name="Teixiera M."/>
            <person name="Abouelleil A."/>
            <person name="Chapman S.B."/>
            <person name="Priest M."/>
            <person name="Young S.K."/>
            <person name="Wortman J."/>
            <person name="Nusbaum C."/>
            <person name="Birren B."/>
        </authorList>
    </citation>
    <scope>NUCLEOTIDE SEQUENCE [LARGE SCALE GENOMIC DNA]</scope>
    <source>
        <strain evidence="8">CBS 173.52</strain>
    </source>
</reference>
<keyword evidence="5 6" id="KW-0472">Membrane</keyword>
<dbReference type="GO" id="GO:0016491">
    <property type="term" value="F:oxidoreductase activity"/>
    <property type="evidence" value="ECO:0007669"/>
    <property type="project" value="UniProtKB-ARBA"/>
</dbReference>
<accession>A0A0D2FSW2</accession>
<organism evidence="8">
    <name type="scientific">Cladophialophora bantiana (strain ATCC 10958 / CBS 173.52 / CDC B-1940 / NIH 8579)</name>
    <name type="common">Xylohypha bantiana</name>
    <dbReference type="NCBI Taxonomy" id="1442370"/>
    <lineage>
        <taxon>Eukaryota</taxon>
        <taxon>Fungi</taxon>
        <taxon>Dikarya</taxon>
        <taxon>Ascomycota</taxon>
        <taxon>Pezizomycotina</taxon>
        <taxon>Eurotiomycetes</taxon>
        <taxon>Chaetothyriomycetidae</taxon>
        <taxon>Chaetothyriales</taxon>
        <taxon>Herpotrichiellaceae</taxon>
        <taxon>Cladophialophora</taxon>
    </lineage>
</organism>
<dbReference type="HOGENOM" id="CLU_1447520_0_0_1"/>
<dbReference type="Pfam" id="PF01794">
    <property type="entry name" value="Ferric_reduct"/>
    <property type="match status" value="1"/>
</dbReference>
<evidence type="ECO:0000256" key="1">
    <source>
        <dbReference type="ARBA" id="ARBA00004141"/>
    </source>
</evidence>
<gene>
    <name evidence="8" type="ORF">Z519_09803</name>
</gene>